<evidence type="ECO:0000313" key="3">
    <source>
        <dbReference type="Proteomes" id="UP001215151"/>
    </source>
</evidence>
<keyword evidence="1" id="KW-0732">Signal</keyword>
<reference evidence="2" key="1">
    <citation type="submission" date="2022-11" db="EMBL/GenBank/DDBJ databases">
        <title>Genome Sequence of Cubamyces cubensis.</title>
        <authorList>
            <person name="Buettner E."/>
        </authorList>
    </citation>
    <scope>NUCLEOTIDE SEQUENCE</scope>
    <source>
        <strain evidence="2">MPL-01</strain>
    </source>
</reference>
<gene>
    <name evidence="2" type="ORF">ONZ51_g8301</name>
</gene>
<name>A0AAD7XAX9_9APHY</name>
<keyword evidence="3" id="KW-1185">Reference proteome</keyword>
<evidence type="ECO:0000313" key="2">
    <source>
        <dbReference type="EMBL" id="KAJ8472745.1"/>
    </source>
</evidence>
<comment type="caution">
    <text evidence="2">The sequence shown here is derived from an EMBL/GenBank/DDBJ whole genome shotgun (WGS) entry which is preliminary data.</text>
</comment>
<dbReference type="Proteomes" id="UP001215151">
    <property type="component" value="Unassembled WGS sequence"/>
</dbReference>
<protein>
    <submittedName>
        <fullName evidence="2">Uncharacterized protein</fullName>
    </submittedName>
</protein>
<accession>A0AAD7XAX9</accession>
<feature type="signal peptide" evidence="1">
    <location>
        <begin position="1"/>
        <end position="21"/>
    </location>
</feature>
<evidence type="ECO:0000256" key="1">
    <source>
        <dbReference type="SAM" id="SignalP"/>
    </source>
</evidence>
<dbReference type="AlphaFoldDB" id="A0AAD7XAX9"/>
<proteinExistence type="predicted"/>
<dbReference type="EMBL" id="JAPEVG010000247">
    <property type="protein sequence ID" value="KAJ8472745.1"/>
    <property type="molecule type" value="Genomic_DNA"/>
</dbReference>
<feature type="chain" id="PRO_5042217189" evidence="1">
    <location>
        <begin position="22"/>
        <end position="150"/>
    </location>
</feature>
<sequence>MPFAFALTAIALALFSQTAFAAPPSTEATDIASKFPVFDFGSIQAHPNVTLAQGGIHVDAAQQEFPATLLLCPTASCISCFRFDLSATTTNECFAAGFDFASFSIDQPSNEGLSFGVFVGPPGCLSFFQIPEVNACFNVVNGTFADYSRT</sequence>
<organism evidence="2 3">
    <name type="scientific">Trametes cubensis</name>
    <dbReference type="NCBI Taxonomy" id="1111947"/>
    <lineage>
        <taxon>Eukaryota</taxon>
        <taxon>Fungi</taxon>
        <taxon>Dikarya</taxon>
        <taxon>Basidiomycota</taxon>
        <taxon>Agaricomycotina</taxon>
        <taxon>Agaricomycetes</taxon>
        <taxon>Polyporales</taxon>
        <taxon>Polyporaceae</taxon>
        <taxon>Trametes</taxon>
    </lineage>
</organism>